<dbReference type="InterPro" id="IPR012864">
    <property type="entry name" value="PCO/ADO"/>
</dbReference>
<organism evidence="4 5">
    <name type="scientific">Nicrophorus vespilloides</name>
    <name type="common">Boreal carrion beetle</name>
    <dbReference type="NCBI Taxonomy" id="110193"/>
    <lineage>
        <taxon>Eukaryota</taxon>
        <taxon>Metazoa</taxon>
        <taxon>Ecdysozoa</taxon>
        <taxon>Arthropoda</taxon>
        <taxon>Hexapoda</taxon>
        <taxon>Insecta</taxon>
        <taxon>Pterygota</taxon>
        <taxon>Neoptera</taxon>
        <taxon>Endopterygota</taxon>
        <taxon>Coleoptera</taxon>
        <taxon>Polyphaga</taxon>
        <taxon>Staphyliniformia</taxon>
        <taxon>Silphidae</taxon>
        <taxon>Nicrophorinae</taxon>
        <taxon>Nicrophorus</taxon>
    </lineage>
</organism>
<keyword evidence="2" id="KW-0560">Oxidoreductase</keyword>
<sequence>MMSSHINNLLRQAVTTFGSVKEVIPQNVEALKYLLDRTSPSDIGFKDHVLLKPDIWRKTGKAPITYVDIYEDDILTIGVFVISPNMKLPLHNHPCMHGLIKVIGGTVKINSYTVTEENGKSVVAHIHNPLIVSNADSSCILGPLRENLHEIESVNGPAAFLDILAPPYDTQIPNGGTRKCTYFAPVKFLAEDSILLKKIKCPSWFTTDCYPYEGPRILDSIFFREDNNI</sequence>
<dbReference type="CDD" id="cd20289">
    <property type="entry name" value="cupin_ADO"/>
    <property type="match status" value="1"/>
</dbReference>
<keyword evidence="1" id="KW-0479">Metal-binding</keyword>
<evidence type="ECO:0000256" key="3">
    <source>
        <dbReference type="ARBA" id="ARBA00023004"/>
    </source>
</evidence>
<keyword evidence="5" id="KW-0223">Dioxygenase</keyword>
<evidence type="ECO:0000256" key="2">
    <source>
        <dbReference type="ARBA" id="ARBA00023002"/>
    </source>
</evidence>
<evidence type="ECO:0000313" key="4">
    <source>
        <dbReference type="Proteomes" id="UP000695000"/>
    </source>
</evidence>
<accession>A0ABM1MN49</accession>
<dbReference type="GeneID" id="108562236"/>
<dbReference type="PANTHER" id="PTHR22966:SF61">
    <property type="entry name" value="2-AMINOETHANETHIOL DIOXYGENASE"/>
    <property type="match status" value="1"/>
</dbReference>
<dbReference type="InterPro" id="IPR011051">
    <property type="entry name" value="RmlC_Cupin_sf"/>
</dbReference>
<protein>
    <submittedName>
        <fullName evidence="5">2-aminoethanethiol dioxygenase</fullName>
    </submittedName>
</protein>
<dbReference type="Gene3D" id="2.60.120.10">
    <property type="entry name" value="Jelly Rolls"/>
    <property type="match status" value="1"/>
</dbReference>
<evidence type="ECO:0000256" key="1">
    <source>
        <dbReference type="ARBA" id="ARBA00022723"/>
    </source>
</evidence>
<proteinExistence type="predicted"/>
<dbReference type="RefSeq" id="XP_017775999.1">
    <property type="nucleotide sequence ID" value="XM_017920510.1"/>
</dbReference>
<dbReference type="Pfam" id="PF07847">
    <property type="entry name" value="PCO_ADO"/>
    <property type="match status" value="1"/>
</dbReference>
<dbReference type="SUPFAM" id="SSF51182">
    <property type="entry name" value="RmlC-like cupins"/>
    <property type="match status" value="1"/>
</dbReference>
<keyword evidence="3" id="KW-0408">Iron</keyword>
<dbReference type="Proteomes" id="UP000695000">
    <property type="component" value="Unplaced"/>
</dbReference>
<dbReference type="InterPro" id="IPR014710">
    <property type="entry name" value="RmlC-like_jellyroll"/>
</dbReference>
<keyword evidence="4" id="KW-1185">Reference proteome</keyword>
<dbReference type="GO" id="GO:0051213">
    <property type="term" value="F:dioxygenase activity"/>
    <property type="evidence" value="ECO:0007669"/>
    <property type="project" value="UniProtKB-KW"/>
</dbReference>
<name>A0ABM1MN49_NICVS</name>
<gene>
    <name evidence="5" type="primary">LOC108562236</name>
</gene>
<evidence type="ECO:0000313" key="5">
    <source>
        <dbReference type="RefSeq" id="XP_017775999.1"/>
    </source>
</evidence>
<dbReference type="PANTHER" id="PTHR22966">
    <property type="entry name" value="2-AMINOETHANETHIOL DIOXYGENASE"/>
    <property type="match status" value="1"/>
</dbReference>
<reference evidence="5" key="1">
    <citation type="submission" date="2025-08" db="UniProtKB">
        <authorList>
            <consortium name="RefSeq"/>
        </authorList>
    </citation>
    <scope>IDENTIFICATION</scope>
    <source>
        <tissue evidence="5">Whole Larva</tissue>
    </source>
</reference>